<feature type="domain" description="PucR C-terminal helix-turn-helix" evidence="2">
    <location>
        <begin position="416"/>
        <end position="472"/>
    </location>
</feature>
<evidence type="ECO:0000313" key="3">
    <source>
        <dbReference type="EMBL" id="OAH26122.1"/>
    </source>
</evidence>
<gene>
    <name evidence="3" type="ORF">AYJ05_01375</name>
</gene>
<evidence type="ECO:0000259" key="1">
    <source>
        <dbReference type="Pfam" id="PF07905"/>
    </source>
</evidence>
<organism evidence="3 4">
    <name type="scientific">Corynebacterium stationis</name>
    <dbReference type="NCBI Taxonomy" id="1705"/>
    <lineage>
        <taxon>Bacteria</taxon>
        <taxon>Bacillati</taxon>
        <taxon>Actinomycetota</taxon>
        <taxon>Actinomycetes</taxon>
        <taxon>Mycobacteriales</taxon>
        <taxon>Corynebacteriaceae</taxon>
        <taxon>Corynebacterium</taxon>
    </lineage>
</organism>
<dbReference type="Gene3D" id="1.10.10.2840">
    <property type="entry name" value="PucR C-terminal helix-turn-helix domain"/>
    <property type="match status" value="1"/>
</dbReference>
<comment type="caution">
    <text evidence="3">The sequence shown here is derived from an EMBL/GenBank/DDBJ whole genome shotgun (WGS) entry which is preliminary data.</text>
</comment>
<dbReference type="OrthoDB" id="8450798at2"/>
<name>A0A177IBE3_9CORY</name>
<feature type="domain" description="Purine catabolism PurC-like" evidence="1">
    <location>
        <begin position="28"/>
        <end position="120"/>
    </location>
</feature>
<dbReference type="PANTHER" id="PTHR33744">
    <property type="entry name" value="CARBOHYDRATE DIACID REGULATOR"/>
    <property type="match status" value="1"/>
</dbReference>
<dbReference type="EMBL" id="LSTQ01000024">
    <property type="protein sequence ID" value="OAH26122.1"/>
    <property type="molecule type" value="Genomic_DNA"/>
</dbReference>
<sequence length="481" mass="53420">MLEFEWLFNQGALEINPICAPHATTFSAVQTNELEDATEFIQQDSVVLTIAIAFANREDELVDYLAHLASAGAVAVGIGTGLIFSSAPDAAIKAAQELGIGLFEVPRQISFISIVSAVHQEQSRRNDIAQRRLLSAQEQLTHTATRGNLRELLHEAAYLIDVELSIINEHDDAVVSTAPPTKLQYFSSYEMTAHGERQHTLKVDSDHPITAEDRSLIRHCAGLADMLLARPLELRQARNELNSFALRLSLGLPDTTSPSQMLPTTLDFPRDKEGFTRPVAVLADDTRSLERSKLALDANLEKRGQFLYTAQLDAVSFTVLFRGDAELKEILDLFGGSLRRLRVAIGKRIHSTELSSEHVEELVARARPLPLGDYLSPRSQTMPWLNSEAVRAALASRRRETINVLRTIDAERNTELARTLSVYLRKGGQLKQTAEALNIHRHTARNRIAHIQQLCEIDLSEPTVFAELLFAIVQDSETASN</sequence>
<dbReference type="Proteomes" id="UP000076947">
    <property type="component" value="Unassembled WGS sequence"/>
</dbReference>
<dbReference type="STRING" id="1705.CA21670_02880"/>
<dbReference type="InterPro" id="IPR042070">
    <property type="entry name" value="PucR_C-HTH_sf"/>
</dbReference>
<accession>A0A177IBE3</accession>
<dbReference type="AlphaFoldDB" id="A0A177IBE3"/>
<proteinExistence type="predicted"/>
<dbReference type="InterPro" id="IPR012914">
    <property type="entry name" value="PucR_dom"/>
</dbReference>
<evidence type="ECO:0000313" key="4">
    <source>
        <dbReference type="Proteomes" id="UP000076947"/>
    </source>
</evidence>
<dbReference type="Pfam" id="PF13556">
    <property type="entry name" value="HTH_30"/>
    <property type="match status" value="1"/>
</dbReference>
<protein>
    <submittedName>
        <fullName evidence="3">Transcriptional regulator</fullName>
    </submittedName>
</protein>
<dbReference type="InterPro" id="IPR025736">
    <property type="entry name" value="PucR_C-HTH_dom"/>
</dbReference>
<dbReference type="InterPro" id="IPR051448">
    <property type="entry name" value="CdaR-like_regulators"/>
</dbReference>
<evidence type="ECO:0000259" key="2">
    <source>
        <dbReference type="Pfam" id="PF13556"/>
    </source>
</evidence>
<reference evidence="4" key="1">
    <citation type="submission" date="2016-02" db="EMBL/GenBank/DDBJ databases">
        <authorList>
            <person name="Kaur G."/>
            <person name="Nair G.R."/>
            <person name="Mayilraj S."/>
        </authorList>
    </citation>
    <scope>NUCLEOTIDE SEQUENCE [LARGE SCALE GENOMIC DNA]</scope>
    <source>
        <strain evidence="4">GA-15</strain>
    </source>
</reference>
<keyword evidence="4" id="KW-1185">Reference proteome</keyword>
<dbReference type="RefSeq" id="WP_066840457.1">
    <property type="nucleotide sequence ID" value="NZ_LSTQ01000024.1"/>
</dbReference>
<dbReference type="Pfam" id="PF07905">
    <property type="entry name" value="PucR"/>
    <property type="match status" value="1"/>
</dbReference>